<dbReference type="Proteomes" id="UP000035489">
    <property type="component" value="Unassembled WGS sequence"/>
</dbReference>
<dbReference type="EMBL" id="LCYG01000035">
    <property type="protein sequence ID" value="KLK92423.1"/>
    <property type="molecule type" value="Genomic_DNA"/>
</dbReference>
<dbReference type="PATRIC" id="fig|1225564.3.peg.3776"/>
<comment type="caution">
    <text evidence="2">The sequence shown here is derived from an EMBL/GenBank/DDBJ whole genome shotgun (WGS) entry which is preliminary data.</text>
</comment>
<organism evidence="2 3">
    <name type="scientific">Microvirga vignae</name>
    <dbReference type="NCBI Taxonomy" id="1225564"/>
    <lineage>
        <taxon>Bacteria</taxon>
        <taxon>Pseudomonadati</taxon>
        <taxon>Pseudomonadota</taxon>
        <taxon>Alphaproteobacteria</taxon>
        <taxon>Hyphomicrobiales</taxon>
        <taxon>Methylobacteriaceae</taxon>
        <taxon>Microvirga</taxon>
    </lineage>
</organism>
<evidence type="ECO:0000313" key="2">
    <source>
        <dbReference type="EMBL" id="KLK92423.1"/>
    </source>
</evidence>
<proteinExistence type="predicted"/>
<protein>
    <recommendedName>
        <fullName evidence="1">TfuA-like core domain-containing protein</fullName>
    </recommendedName>
</protein>
<sequence length="460" mass="50960">MSVVVFCGPTISAAEVRERIDATCLPPAKHGDILRAVEMSPKPRVIAIIDGSFRNVPAVRHKEILWALHQGTHVFGAASMGALRAAELCEFGMVGIGSIFSGYRSGQIEDDDEVAVEHGPPELGFMPLNEAMVDVRATLDAAFRGDIIDQAAKDHLINQAKQLFYADRAWPDLITLARASGCDIAGLDALEAWLPTGRVNLKRRDALEMLAAIRGFLDTDPPPFEPNFTFERTEVWELDYEAAHSLPQLIGGASRALLVQDILDELRLIPGDYARAQREALARALSIREARRQGIDPGSDEKEKALRTWLRERRAGLQRALEDNRLGDAELENFLSEEALVHWTETALEQAVQNNLLNTLRSRGWLAALIERAEAKQLALRALGKEGATTQTSGISPTALLGWFWRQTFPGQIQTASSETLAQKMGFSDVSEMNRALLREYLFRKYSEEHCIPIRSSGLT</sequence>
<dbReference type="AlphaFoldDB" id="A0A0H1RB52"/>
<gene>
    <name evidence="2" type="ORF">AA309_14510</name>
</gene>
<evidence type="ECO:0000259" key="1">
    <source>
        <dbReference type="Pfam" id="PF07812"/>
    </source>
</evidence>
<evidence type="ECO:0000313" key="3">
    <source>
        <dbReference type="Proteomes" id="UP000035489"/>
    </source>
</evidence>
<reference evidence="2 3" key="1">
    <citation type="submission" date="2015-05" db="EMBL/GenBank/DDBJ databases">
        <title>Draft genome sequence of Microvirga vignae strain BR3299, a novel nitrogen fixing bacteria isolated from Brazil semi-aired region.</title>
        <authorList>
            <person name="Zilli J.E."/>
            <person name="Passos S.R."/>
            <person name="Leite J."/>
            <person name="Baldani J.I."/>
            <person name="Xavier G.R."/>
            <person name="Rumjaneck N.G."/>
            <person name="Simoes-Araujo J.L."/>
        </authorList>
    </citation>
    <scope>NUCLEOTIDE SEQUENCE [LARGE SCALE GENOMIC DNA]</scope>
    <source>
        <strain evidence="2 3">BR3299</strain>
    </source>
</reference>
<name>A0A0H1RB52_9HYPH</name>
<dbReference type="Pfam" id="PF07812">
    <property type="entry name" value="TfuA"/>
    <property type="match status" value="1"/>
</dbReference>
<dbReference type="OrthoDB" id="118811at2"/>
<feature type="domain" description="TfuA-like core" evidence="1">
    <location>
        <begin position="50"/>
        <end position="168"/>
    </location>
</feature>
<keyword evidence="3" id="KW-1185">Reference proteome</keyword>
<accession>A0A0H1RB52</accession>
<dbReference type="STRING" id="1225564.AA309_14510"/>
<dbReference type="RefSeq" id="WP_047189749.1">
    <property type="nucleotide sequence ID" value="NZ_LCYG01000035.1"/>
</dbReference>
<dbReference type="InterPro" id="IPR012924">
    <property type="entry name" value="TfuA_core"/>
</dbReference>